<evidence type="ECO:0000313" key="3">
    <source>
        <dbReference type="EMBL" id="QQP32278.1"/>
    </source>
</evidence>
<keyword evidence="5" id="KW-1185">Reference proteome</keyword>
<evidence type="ECO:0000256" key="1">
    <source>
        <dbReference type="PROSITE-ProRule" id="PRU00076"/>
    </source>
</evidence>
<name>A0A7T8JST3_CALRO</name>
<gene>
    <name evidence="4" type="ORF">FKW44_024192</name>
    <name evidence="3" type="ORF">FKW44_024527</name>
</gene>
<comment type="caution">
    <text evidence="1">Lacks conserved residue(s) required for the propagation of feature annotation.</text>
</comment>
<dbReference type="EMBL" id="CP045908">
    <property type="protein sequence ID" value="QQP32985.1"/>
    <property type="molecule type" value="Genomic_DNA"/>
</dbReference>
<feature type="non-terminal residue" evidence="3">
    <location>
        <position position="122"/>
    </location>
</feature>
<keyword evidence="1" id="KW-0245">EGF-like domain</keyword>
<dbReference type="PROSITE" id="PS50026">
    <property type="entry name" value="EGF_3"/>
    <property type="match status" value="1"/>
</dbReference>
<sequence>TRIIIDPCSPSPCGPGTDCRVNVDGNPVCHCQPGLIPKPDTITGCGPECIRDPDCGRGLVCLNQRCAQKSDPCDPSPCGPGTTCQVNRNGNPSVNVSPVLYLSQTLLPAVDPNVWLIAIVEE</sequence>
<accession>A0A7T8JST3</accession>
<reference evidence="5" key="1">
    <citation type="submission" date="2021-01" db="EMBL/GenBank/DDBJ databases">
        <title>Caligus Genome Assembly.</title>
        <authorList>
            <person name="Gallardo-Escarate C."/>
        </authorList>
    </citation>
    <scope>NUCLEOTIDE SEQUENCE [LARGE SCALE GENOMIC DNA]</scope>
</reference>
<protein>
    <recommendedName>
        <fullName evidence="2">EGF-like domain-containing protein</fullName>
    </recommendedName>
</protein>
<dbReference type="AlphaFoldDB" id="A0A7T8JST3"/>
<organism evidence="3 5">
    <name type="scientific">Caligus rogercresseyi</name>
    <name type="common">Sea louse</name>
    <dbReference type="NCBI Taxonomy" id="217165"/>
    <lineage>
        <taxon>Eukaryota</taxon>
        <taxon>Metazoa</taxon>
        <taxon>Ecdysozoa</taxon>
        <taxon>Arthropoda</taxon>
        <taxon>Crustacea</taxon>
        <taxon>Multicrustacea</taxon>
        <taxon>Hexanauplia</taxon>
        <taxon>Copepoda</taxon>
        <taxon>Siphonostomatoida</taxon>
        <taxon>Caligidae</taxon>
        <taxon>Caligus</taxon>
    </lineage>
</organism>
<dbReference type="PANTHER" id="PTHR22963:SF39">
    <property type="entry name" value="DUMPY"/>
    <property type="match status" value="1"/>
</dbReference>
<feature type="domain" description="EGF-like" evidence="2">
    <location>
        <begin position="4"/>
        <end position="46"/>
    </location>
</feature>
<evidence type="ECO:0000259" key="2">
    <source>
        <dbReference type="PROSITE" id="PS50026"/>
    </source>
</evidence>
<evidence type="ECO:0000313" key="5">
    <source>
        <dbReference type="Proteomes" id="UP000595437"/>
    </source>
</evidence>
<dbReference type="PANTHER" id="PTHR22963">
    <property type="entry name" value="ENDOGLIN-RELATED"/>
    <property type="match status" value="1"/>
</dbReference>
<evidence type="ECO:0000313" key="4">
    <source>
        <dbReference type="EMBL" id="QQP32985.1"/>
    </source>
</evidence>
<dbReference type="OrthoDB" id="6343936at2759"/>
<dbReference type="Proteomes" id="UP000595437">
    <property type="component" value="Chromosome 19"/>
</dbReference>
<proteinExistence type="predicted"/>
<dbReference type="InterPro" id="IPR000742">
    <property type="entry name" value="EGF"/>
</dbReference>
<dbReference type="Proteomes" id="UP000595437">
    <property type="component" value="Chromosome 20"/>
</dbReference>
<reference evidence="3" key="2">
    <citation type="journal article" name="Sci. Data">
        <title>Chromosome-scale genome assembly of the sea louse Caligus rogercresseyi by SMRT sequencing and Hi-C analysis.</title>
        <authorList>
            <person name="Gallardo-Escarate C."/>
            <person name="Valenzuela-Munoz V."/>
            <person name="Nunez-Acuna G."/>
            <person name="Valenzuela-Miranda D."/>
            <person name="Goncalves A.T."/>
            <person name="Escobar-Sepulveda H."/>
            <person name="Liachko I."/>
            <person name="Nelson B."/>
            <person name="Roberts S."/>
            <person name="Warren W."/>
        </authorList>
    </citation>
    <scope>NUCLEOTIDE SEQUENCE</scope>
    <source>
        <tissue evidence="3">Whole tissue</tissue>
    </source>
</reference>
<feature type="non-terminal residue" evidence="3">
    <location>
        <position position="1"/>
    </location>
</feature>
<dbReference type="EMBL" id="CP045909">
    <property type="protein sequence ID" value="QQP32278.1"/>
    <property type="molecule type" value="Genomic_DNA"/>
</dbReference>